<reference evidence="2 3" key="1">
    <citation type="submission" date="2023-08" db="EMBL/GenBank/DDBJ databases">
        <title>Functional and genomic diversity of the sorghum phyllosphere microbiome.</title>
        <authorList>
            <person name="Shade A."/>
        </authorList>
    </citation>
    <scope>NUCLEOTIDE SEQUENCE [LARGE SCALE GENOMIC DNA]</scope>
    <source>
        <strain evidence="2 3">SORGH_AS_0335</strain>
    </source>
</reference>
<evidence type="ECO:0000256" key="1">
    <source>
        <dbReference type="SAM" id="MobiDB-lite"/>
    </source>
</evidence>
<evidence type="ECO:0000313" key="2">
    <source>
        <dbReference type="EMBL" id="MDR6215847.1"/>
    </source>
</evidence>
<accession>A0ABU1IF81</accession>
<dbReference type="EMBL" id="JAVIZX010000001">
    <property type="protein sequence ID" value="MDR6215847.1"/>
    <property type="molecule type" value="Genomic_DNA"/>
</dbReference>
<comment type="caution">
    <text evidence="2">The sequence shown here is derived from an EMBL/GenBank/DDBJ whole genome shotgun (WGS) entry which is preliminary data.</text>
</comment>
<keyword evidence="3" id="KW-1185">Reference proteome</keyword>
<evidence type="ECO:0000313" key="3">
    <source>
        <dbReference type="Proteomes" id="UP001267710"/>
    </source>
</evidence>
<protein>
    <submittedName>
        <fullName evidence="2">Uncharacterized protein</fullName>
    </submittedName>
</protein>
<feature type="region of interest" description="Disordered" evidence="1">
    <location>
        <begin position="245"/>
        <end position="286"/>
    </location>
</feature>
<gene>
    <name evidence="2" type="ORF">QE399_003536</name>
</gene>
<organism evidence="2 3">
    <name type="scientific">Paracidovorax wautersii</name>
    <dbReference type="NCBI Taxonomy" id="1177982"/>
    <lineage>
        <taxon>Bacteria</taxon>
        <taxon>Pseudomonadati</taxon>
        <taxon>Pseudomonadota</taxon>
        <taxon>Betaproteobacteria</taxon>
        <taxon>Burkholderiales</taxon>
        <taxon>Comamonadaceae</taxon>
        <taxon>Paracidovorax</taxon>
    </lineage>
</organism>
<dbReference type="Proteomes" id="UP001267710">
    <property type="component" value="Unassembled WGS sequence"/>
</dbReference>
<proteinExistence type="predicted"/>
<feature type="region of interest" description="Disordered" evidence="1">
    <location>
        <begin position="1"/>
        <end position="81"/>
    </location>
</feature>
<name>A0ABU1IF81_9BURK</name>
<sequence>MRNEGSISRFKPNRAPALSYPAQTAIKSRAIPPNRCRVYPAFQDPRPDGSSPSRLPGARGHPGAGLPLPFRRRRRRRGDAGGRLRAAPFALRRAARAWSAPLRPVVTEQLHGVLRALRPVAAQHRPRRAVLVAPPAVAFGVRRMDGEFLRSGHGVCGPLAARCRSRCTGRRRRERHQCAHMRPSGICSGSRCPPLLPFVFHRLGTAGLHCARCRTLSRPCHGAPRAPAETTKPAEAGLVQGLASPTGAGAARRISRRERLRPWLSPRTPRSGRSSCSGTRWPCPRR</sequence>